<protein>
    <recommendedName>
        <fullName evidence="4">HIRAN domain-containing protein</fullName>
    </recommendedName>
</protein>
<evidence type="ECO:0008006" key="4">
    <source>
        <dbReference type="Google" id="ProtNLM"/>
    </source>
</evidence>
<name>A0A6P1NTU9_9MICC</name>
<proteinExistence type="predicted"/>
<dbReference type="Proteomes" id="UP000464186">
    <property type="component" value="Chromosome"/>
</dbReference>
<keyword evidence="3" id="KW-1185">Reference proteome</keyword>
<dbReference type="Gene3D" id="3.30.70.2330">
    <property type="match status" value="1"/>
</dbReference>
<feature type="coiled-coil region" evidence="1">
    <location>
        <begin position="215"/>
        <end position="242"/>
    </location>
</feature>
<sequence>MGSYTPPADEYVRPGGRAELKPKTWVDNHYVRGASFHAENFAGLKAGDEIALELVPEPGNPYDRWAVALHLQGRRVGYVSAEDSGLWHDVVFAYNRTGSAVYADAFVHTYDEGKTGLTVLLPGFHDAEQLMLELGLFRECDAVIDALPEEARDRILESERFGLSAADVKLLRSKKNLAPSLNWHASRGSRLEDRYPTALYRRLIDRDQIERARIWEEEQAARQEAKKERERVEEEKRVLAAMKNCP</sequence>
<keyword evidence="1" id="KW-0175">Coiled coil</keyword>
<dbReference type="KEGG" id="psey:GU243_21460"/>
<gene>
    <name evidence="2" type="ORF">GU243_21460</name>
</gene>
<reference evidence="2 3" key="1">
    <citation type="submission" date="2020-01" db="EMBL/GenBank/DDBJ databases">
        <title>Pseudarthrobacter psychrotolerans sp. nov., isolated from antarctic soil.</title>
        <authorList>
            <person name="Shin Y."/>
            <person name="Park W."/>
        </authorList>
    </citation>
    <scope>NUCLEOTIDE SEQUENCE [LARGE SCALE GENOMIC DNA]</scope>
    <source>
        <strain evidence="2 3">YJ56</strain>
    </source>
</reference>
<evidence type="ECO:0000256" key="1">
    <source>
        <dbReference type="SAM" id="Coils"/>
    </source>
</evidence>
<dbReference type="AlphaFoldDB" id="A0A6P1NTU9"/>
<dbReference type="EMBL" id="CP047898">
    <property type="protein sequence ID" value="QHK21810.1"/>
    <property type="molecule type" value="Genomic_DNA"/>
</dbReference>
<organism evidence="2 3">
    <name type="scientific">Pseudarthrobacter psychrotolerans</name>
    <dbReference type="NCBI Taxonomy" id="2697569"/>
    <lineage>
        <taxon>Bacteria</taxon>
        <taxon>Bacillati</taxon>
        <taxon>Actinomycetota</taxon>
        <taxon>Actinomycetes</taxon>
        <taxon>Micrococcales</taxon>
        <taxon>Micrococcaceae</taxon>
        <taxon>Pseudarthrobacter</taxon>
    </lineage>
</organism>
<evidence type="ECO:0000313" key="2">
    <source>
        <dbReference type="EMBL" id="QHK21810.1"/>
    </source>
</evidence>
<accession>A0A6P1NTU9</accession>
<evidence type="ECO:0000313" key="3">
    <source>
        <dbReference type="Proteomes" id="UP000464186"/>
    </source>
</evidence>